<dbReference type="GeneID" id="98614733"/>
<feature type="domain" description="DUF403" evidence="1">
    <location>
        <begin position="3"/>
        <end position="309"/>
    </location>
</feature>
<dbReference type="InterPro" id="IPR007296">
    <property type="entry name" value="DUF403"/>
</dbReference>
<dbReference type="Pfam" id="PF04168">
    <property type="entry name" value="Alpha-E"/>
    <property type="match status" value="1"/>
</dbReference>
<proteinExistence type="predicted"/>
<dbReference type="RefSeq" id="WP_011469573.1">
    <property type="nucleotide sequence ID" value="NZ_CP123764.1"/>
</dbReference>
<accession>A0AAW7X1C0</accession>
<comment type="caution">
    <text evidence="2">The sequence shown here is derived from an EMBL/GenBank/DDBJ whole genome shotgun (WGS) entry which is preliminary data.</text>
</comment>
<organism evidence="2 3">
    <name type="scientific">Saccharophagus degradans</name>
    <dbReference type="NCBI Taxonomy" id="86304"/>
    <lineage>
        <taxon>Bacteria</taxon>
        <taxon>Pseudomonadati</taxon>
        <taxon>Pseudomonadota</taxon>
        <taxon>Gammaproteobacteria</taxon>
        <taxon>Cellvibrionales</taxon>
        <taxon>Cellvibrionaceae</taxon>
        <taxon>Saccharophagus</taxon>
    </lineage>
</organism>
<evidence type="ECO:0000313" key="3">
    <source>
        <dbReference type="Proteomes" id="UP001169760"/>
    </source>
</evidence>
<dbReference type="AlphaFoldDB" id="A0AAW7X1C0"/>
<evidence type="ECO:0000259" key="1">
    <source>
        <dbReference type="Pfam" id="PF04168"/>
    </source>
</evidence>
<protein>
    <submittedName>
        <fullName evidence="2">Alpha-E domain-containing protein</fullName>
    </submittedName>
</protein>
<dbReference type="EMBL" id="JAUOPB010000002">
    <property type="protein sequence ID" value="MDO6421530.1"/>
    <property type="molecule type" value="Genomic_DNA"/>
</dbReference>
<dbReference type="PANTHER" id="PTHR34595">
    <property type="entry name" value="BLR5612 PROTEIN"/>
    <property type="match status" value="1"/>
</dbReference>
<name>A0AAW7X1C0_9GAMM</name>
<evidence type="ECO:0000313" key="2">
    <source>
        <dbReference type="EMBL" id="MDO6421530.1"/>
    </source>
</evidence>
<dbReference type="InterPro" id="IPR051680">
    <property type="entry name" value="ATP-dep_Glu-Cys_Ligase-2"/>
</dbReference>
<dbReference type="PANTHER" id="PTHR34595:SF7">
    <property type="entry name" value="SLL1039 PROTEIN"/>
    <property type="match status" value="1"/>
</dbReference>
<gene>
    <name evidence="2" type="ORF">Q4521_03505</name>
</gene>
<dbReference type="Proteomes" id="UP001169760">
    <property type="component" value="Unassembled WGS sequence"/>
</dbReference>
<sequence>MTMLSKVAERVYWTARYLERAENTARLIQVYDNLLFDLPRNVDLSWYNLITLNSQQIDFEDRYKVHDERNVIKFLVGDESNPSSIVSSLALIRENVRTTRDVVPEETWELTNELSLYVQENLQQGINRSKRHQFLDGVVKGCQQILGLLYGTMPHDAAWYFLRLGRNLERADMTTRIVDAGVAAVLSLEEDDTVVNSRQIIWGNVLRSAGADQSYRRTVRTSVKGEAVLNYLLEDPAFPRSIHHCLAAIADSAAKLPRSRPVVTSLQELQATVFEDVNYDELGMPLRDYLNELQLKLATIHSIIANRWFPTI</sequence>
<reference evidence="2" key="1">
    <citation type="submission" date="2023-07" db="EMBL/GenBank/DDBJ databases">
        <title>Genome content predicts the carbon catabolic preferences of heterotrophic bacteria.</title>
        <authorList>
            <person name="Gralka M."/>
        </authorList>
    </citation>
    <scope>NUCLEOTIDE SEQUENCE</scope>
    <source>
        <strain evidence="2">I3M17_2</strain>
    </source>
</reference>